<proteinExistence type="predicted"/>
<gene>
    <name evidence="2" type="ORF">A0H81_08187</name>
</gene>
<comment type="caution">
    <text evidence="2">The sequence shown here is derived from an EMBL/GenBank/DDBJ whole genome shotgun (WGS) entry which is preliminary data.</text>
</comment>
<organism evidence="2 3">
    <name type="scientific">Grifola frondosa</name>
    <name type="common">Maitake</name>
    <name type="synonym">Polyporus frondosus</name>
    <dbReference type="NCBI Taxonomy" id="5627"/>
    <lineage>
        <taxon>Eukaryota</taxon>
        <taxon>Fungi</taxon>
        <taxon>Dikarya</taxon>
        <taxon>Basidiomycota</taxon>
        <taxon>Agaricomycotina</taxon>
        <taxon>Agaricomycetes</taxon>
        <taxon>Polyporales</taxon>
        <taxon>Grifolaceae</taxon>
        <taxon>Grifola</taxon>
    </lineage>
</organism>
<name>A0A1C7M638_GRIFR</name>
<dbReference type="EMBL" id="LUGG01000010">
    <property type="protein sequence ID" value="OBZ71819.1"/>
    <property type="molecule type" value="Genomic_DNA"/>
</dbReference>
<sequence>MISYGVLSRSQQSNNLSSSMMCQPCRVPSGDIETKGMFFSDAQKPSHALAFISPQTLQFFAKPDYLQDTRSLLQVLRN</sequence>
<protein>
    <submittedName>
        <fullName evidence="2">Uncharacterized protein</fullName>
    </submittedName>
</protein>
<evidence type="ECO:0000313" key="3">
    <source>
        <dbReference type="Proteomes" id="UP000092993"/>
    </source>
</evidence>
<keyword evidence="3" id="KW-1185">Reference proteome</keyword>
<evidence type="ECO:0000256" key="1">
    <source>
        <dbReference type="SAM" id="MobiDB-lite"/>
    </source>
</evidence>
<feature type="compositionally biased region" description="Low complexity" evidence="1">
    <location>
        <begin position="7"/>
        <end position="21"/>
    </location>
</feature>
<reference evidence="2 3" key="1">
    <citation type="submission" date="2016-03" db="EMBL/GenBank/DDBJ databases">
        <title>Whole genome sequencing of Grifola frondosa 9006-11.</title>
        <authorList>
            <person name="Min B."/>
            <person name="Park H."/>
            <person name="Kim J.-G."/>
            <person name="Cho H."/>
            <person name="Oh Y.-L."/>
            <person name="Kong W.-S."/>
            <person name="Choi I.-G."/>
        </authorList>
    </citation>
    <scope>NUCLEOTIDE SEQUENCE [LARGE SCALE GENOMIC DNA]</scope>
    <source>
        <strain evidence="2 3">9006-11</strain>
    </source>
</reference>
<feature type="region of interest" description="Disordered" evidence="1">
    <location>
        <begin position="1"/>
        <end position="21"/>
    </location>
</feature>
<accession>A0A1C7M638</accession>
<dbReference type="AlphaFoldDB" id="A0A1C7M638"/>
<evidence type="ECO:0000313" key="2">
    <source>
        <dbReference type="EMBL" id="OBZ71819.1"/>
    </source>
</evidence>
<dbReference type="Proteomes" id="UP000092993">
    <property type="component" value="Unassembled WGS sequence"/>
</dbReference>